<keyword evidence="3" id="KW-1185">Reference proteome</keyword>
<protein>
    <submittedName>
        <fullName evidence="2">Uncharacterized protein</fullName>
    </submittedName>
</protein>
<evidence type="ECO:0000256" key="1">
    <source>
        <dbReference type="SAM" id="MobiDB-lite"/>
    </source>
</evidence>
<evidence type="ECO:0000313" key="2">
    <source>
        <dbReference type="EMBL" id="MED6160242.1"/>
    </source>
</evidence>
<proteinExistence type="predicted"/>
<dbReference type="Proteomes" id="UP001341840">
    <property type="component" value="Unassembled WGS sequence"/>
</dbReference>
<feature type="compositionally biased region" description="Basic residues" evidence="1">
    <location>
        <begin position="23"/>
        <end position="44"/>
    </location>
</feature>
<name>A0ABU6UHQ4_9FABA</name>
<gene>
    <name evidence="2" type="ORF">PIB30_049666</name>
</gene>
<feature type="compositionally biased region" description="Polar residues" evidence="1">
    <location>
        <begin position="1"/>
        <end position="20"/>
    </location>
</feature>
<reference evidence="2 3" key="1">
    <citation type="journal article" date="2023" name="Plants (Basel)">
        <title>Bridging the Gap: Combining Genomics and Transcriptomics Approaches to Understand Stylosanthes scabra, an Orphan Legume from the Brazilian Caatinga.</title>
        <authorList>
            <person name="Ferreira-Neto J.R.C."/>
            <person name="da Silva M.D."/>
            <person name="Binneck E."/>
            <person name="de Melo N.F."/>
            <person name="da Silva R.H."/>
            <person name="de Melo A.L.T.M."/>
            <person name="Pandolfi V."/>
            <person name="Bustamante F.O."/>
            <person name="Brasileiro-Vidal A.C."/>
            <person name="Benko-Iseppon A.M."/>
        </authorList>
    </citation>
    <scope>NUCLEOTIDE SEQUENCE [LARGE SCALE GENOMIC DNA]</scope>
    <source>
        <tissue evidence="2">Leaves</tissue>
    </source>
</reference>
<comment type="caution">
    <text evidence="2">The sequence shown here is derived from an EMBL/GenBank/DDBJ whole genome shotgun (WGS) entry which is preliminary data.</text>
</comment>
<sequence length="99" mass="10782">MSVTTAATISACSAGASTPFSRDHRRCSARLSRSSHQHSRHYHRSPPSFQPPSMFLRVIGVDLTSPRHSNGQMVPLITLDSGSSSRTCVSKLELTIVMD</sequence>
<evidence type="ECO:0000313" key="3">
    <source>
        <dbReference type="Proteomes" id="UP001341840"/>
    </source>
</evidence>
<feature type="region of interest" description="Disordered" evidence="1">
    <location>
        <begin position="1"/>
        <end position="51"/>
    </location>
</feature>
<organism evidence="2 3">
    <name type="scientific">Stylosanthes scabra</name>
    <dbReference type="NCBI Taxonomy" id="79078"/>
    <lineage>
        <taxon>Eukaryota</taxon>
        <taxon>Viridiplantae</taxon>
        <taxon>Streptophyta</taxon>
        <taxon>Embryophyta</taxon>
        <taxon>Tracheophyta</taxon>
        <taxon>Spermatophyta</taxon>
        <taxon>Magnoliopsida</taxon>
        <taxon>eudicotyledons</taxon>
        <taxon>Gunneridae</taxon>
        <taxon>Pentapetalae</taxon>
        <taxon>rosids</taxon>
        <taxon>fabids</taxon>
        <taxon>Fabales</taxon>
        <taxon>Fabaceae</taxon>
        <taxon>Papilionoideae</taxon>
        <taxon>50 kb inversion clade</taxon>
        <taxon>dalbergioids sensu lato</taxon>
        <taxon>Dalbergieae</taxon>
        <taxon>Pterocarpus clade</taxon>
        <taxon>Stylosanthes</taxon>
    </lineage>
</organism>
<accession>A0ABU6UHQ4</accession>
<dbReference type="EMBL" id="JASCZI010121164">
    <property type="protein sequence ID" value="MED6160242.1"/>
    <property type="molecule type" value="Genomic_DNA"/>
</dbReference>